<evidence type="ECO:0000313" key="2">
    <source>
        <dbReference type="EMBL" id="QUE49476.1"/>
    </source>
</evidence>
<feature type="transmembrane region" description="Helical" evidence="1">
    <location>
        <begin position="110"/>
        <end position="134"/>
    </location>
</feature>
<dbReference type="Proteomes" id="UP000676169">
    <property type="component" value="Chromosome"/>
</dbReference>
<dbReference type="EMBL" id="CP073100">
    <property type="protein sequence ID" value="QUE49476.1"/>
    <property type="molecule type" value="Genomic_DNA"/>
</dbReference>
<feature type="transmembrane region" description="Helical" evidence="1">
    <location>
        <begin position="382"/>
        <end position="402"/>
    </location>
</feature>
<evidence type="ECO:0000256" key="1">
    <source>
        <dbReference type="SAM" id="Phobius"/>
    </source>
</evidence>
<feature type="transmembrane region" description="Helical" evidence="1">
    <location>
        <begin position="353"/>
        <end position="375"/>
    </location>
</feature>
<keyword evidence="3" id="KW-1185">Reference proteome</keyword>
<feature type="transmembrane region" description="Helical" evidence="1">
    <location>
        <begin position="319"/>
        <end position="341"/>
    </location>
</feature>
<dbReference type="KEGG" id="lamb:KBB96_11390"/>
<name>A0A975G647_9BACT</name>
<feature type="transmembrane region" description="Helical" evidence="1">
    <location>
        <begin position="277"/>
        <end position="307"/>
    </location>
</feature>
<proteinExistence type="predicted"/>
<dbReference type="AlphaFoldDB" id="A0A975G647"/>
<protein>
    <recommendedName>
        <fullName evidence="4">ABC transporter permease</fullName>
    </recommendedName>
</protein>
<feature type="transmembrane region" description="Helical" evidence="1">
    <location>
        <begin position="217"/>
        <end position="241"/>
    </location>
</feature>
<feature type="transmembrane region" description="Helical" evidence="1">
    <location>
        <begin position="177"/>
        <end position="197"/>
    </location>
</feature>
<feature type="transmembrane region" description="Helical" evidence="1">
    <location>
        <begin position="146"/>
        <end position="165"/>
    </location>
</feature>
<feature type="transmembrane region" description="Helical" evidence="1">
    <location>
        <begin position="253"/>
        <end position="271"/>
    </location>
</feature>
<accession>A0A975G647</accession>
<dbReference type="RefSeq" id="WP_211629565.1">
    <property type="nucleotide sequence ID" value="NZ_CP073100.1"/>
</dbReference>
<evidence type="ECO:0008006" key="4">
    <source>
        <dbReference type="Google" id="ProtNLM"/>
    </source>
</evidence>
<evidence type="ECO:0000313" key="3">
    <source>
        <dbReference type="Proteomes" id="UP000676169"/>
    </source>
</evidence>
<gene>
    <name evidence="2" type="ORF">KBB96_11390</name>
</gene>
<sequence>MSTISERPDDFPDRFSPMLVKELRQGLRAKTFVIVFLILQGLLGLILLVASAGATSARAGEKVSQIVFVFFSLAVLVVQPLRGIGALAGEIRGQTIDLMVLTRLSAMRIVLGKWVAIVSQSALITATIFPYLILRYYFGGMSLFPELLAVLMVLFVSAGFTAITVGISGSASVMVRGIIPIIAAIPLIMCIFEFGFGGELGELIGLFTFTDTGKTCALLLFIITTIHISWNMLSLGASAIAPHAENHATPRRLAALAVLVVAPVLMHAADIHSEEAIVIWLILAALPIAIALTENTPLVHAIAIRFARRGAVGRLAGRILYPGWPSGVMFTIAASGIGLLMMPVLSPGKDVDMWIGMLGGLGSLFLPGLLVIALGKKVKDRLAVYILGWSISFALVMILSAITDGMSSRGMLWGFVWCPLMLLPMSDHGISDHALFITGLIVDATYLGTLMIMAIAAQRGISEIERQALANE</sequence>
<organism evidence="2 3">
    <name type="scientific">Luteolibacter ambystomatis</name>
    <dbReference type="NCBI Taxonomy" id="2824561"/>
    <lineage>
        <taxon>Bacteria</taxon>
        <taxon>Pseudomonadati</taxon>
        <taxon>Verrucomicrobiota</taxon>
        <taxon>Verrucomicrobiia</taxon>
        <taxon>Verrucomicrobiales</taxon>
        <taxon>Verrucomicrobiaceae</taxon>
        <taxon>Luteolibacter</taxon>
    </lineage>
</organism>
<feature type="transmembrane region" description="Helical" evidence="1">
    <location>
        <begin position="31"/>
        <end position="54"/>
    </location>
</feature>
<keyword evidence="1" id="KW-0812">Transmembrane</keyword>
<feature type="transmembrane region" description="Helical" evidence="1">
    <location>
        <begin position="66"/>
        <end position="89"/>
    </location>
</feature>
<reference evidence="2" key="1">
    <citation type="submission" date="2021-04" db="EMBL/GenBank/DDBJ databases">
        <title>Luteolibacter sp. 32A isolated from the skin of an Anderson's salamander (Ambystoma andersonii).</title>
        <authorList>
            <person name="Spergser J."/>
            <person name="Busse H.-J."/>
        </authorList>
    </citation>
    <scope>NUCLEOTIDE SEQUENCE</scope>
    <source>
        <strain evidence="2">32A</strain>
    </source>
</reference>
<feature type="transmembrane region" description="Helical" evidence="1">
    <location>
        <begin position="434"/>
        <end position="457"/>
    </location>
</feature>
<keyword evidence="1" id="KW-1133">Transmembrane helix</keyword>
<keyword evidence="1" id="KW-0472">Membrane</keyword>